<accession>A0ABT9I9J3</accession>
<gene>
    <name evidence="1" type="ORF">QOZ88_06340</name>
</gene>
<proteinExistence type="predicted"/>
<dbReference type="EMBL" id="JASNFN010000004">
    <property type="protein sequence ID" value="MDP5182250.1"/>
    <property type="molecule type" value="Genomic_DNA"/>
</dbReference>
<evidence type="ECO:0000313" key="1">
    <source>
        <dbReference type="EMBL" id="MDP5182250.1"/>
    </source>
</evidence>
<protein>
    <recommendedName>
        <fullName evidence="3">Integrase</fullName>
    </recommendedName>
</protein>
<name>A0ABT9I9J3_9ACTN</name>
<dbReference type="RefSeq" id="WP_305998947.1">
    <property type="nucleotide sequence ID" value="NZ_JASNFN010000004.1"/>
</dbReference>
<keyword evidence="2" id="KW-1185">Reference proteome</keyword>
<evidence type="ECO:0008006" key="3">
    <source>
        <dbReference type="Google" id="ProtNLM"/>
    </source>
</evidence>
<dbReference type="Proteomes" id="UP001233673">
    <property type="component" value="Unassembled WGS sequence"/>
</dbReference>
<evidence type="ECO:0000313" key="2">
    <source>
        <dbReference type="Proteomes" id="UP001233673"/>
    </source>
</evidence>
<sequence>MTGLTDADMVDTQESLIGVSGPALRSVLVSDDQLVFSGAWHSAHPRPRFGQQLWEVIGADPTGSRTSWLIDFSDMSPEWSLITRELLYVRANSRRFRHRIVWHKAIRPTFRPSTISSWQHVLGTLERLSGELGLGLPVDWGHEGTERLRELIQERSPWAMYGTMVSLLHQARDVLTLGGLRFDPTHDIGVAEWAGDTTTNRELATQGLDPETFRAVVGDALAYVDGAPDILHGVQWLSTWTPDPLPSGRLPSSHPVRLTHPHVTTWRQSRLQAAIDEIEGIPTATVARRSKSNASVGEPCLPTLRLVARLPEKRDGSDAAWVQDRVRAGVPLVRGGLPVPISAVTRADGSSGRWRLPFCAQSIGVEAQTLQEACKIICMAFTAMRDSELAGISRTDWRTTWHGADAITSPLVKNANGEPMKWWATPPVIRACEILEELADPKDEYLFRRAPGFSQAAAIKRGDAYSREGGHSRDVSHRIAAAANWESIQHFVWRLNTDESLLGFLPIPAGWSTERGKDDSLPLINPRRFRFTLASISNFVGLGDIAFQRQSKHALVALTHSYAANGATNAWGDLLNTIANREANDRIAKTLDIYQKEWAGEGSLAGHAGRELTRTVRSLLDGLPLGEYDPEADDPQAEQFRTQVMQTPELAAAIKSTAAILHPGSINHCLRYVPQMECTDGVDPMQGLCHPETCRNVLIEQAQQPLWRHRHGEVTAWLGMPRIPPAQKAVLERSQQRLEAQLRTVDG</sequence>
<comment type="caution">
    <text evidence="1">The sequence shown here is derived from an EMBL/GenBank/DDBJ whole genome shotgun (WGS) entry which is preliminary data.</text>
</comment>
<organism evidence="1 2">
    <name type="scientific">Blastococcus carthaginiensis</name>
    <dbReference type="NCBI Taxonomy" id="3050034"/>
    <lineage>
        <taxon>Bacteria</taxon>
        <taxon>Bacillati</taxon>
        <taxon>Actinomycetota</taxon>
        <taxon>Actinomycetes</taxon>
        <taxon>Geodermatophilales</taxon>
        <taxon>Geodermatophilaceae</taxon>
        <taxon>Blastococcus</taxon>
    </lineage>
</organism>
<reference evidence="2" key="1">
    <citation type="submission" date="2023-05" db="EMBL/GenBank/DDBJ databases">
        <title>Draft genome of Pseudofrankia sp. BMG5.37.</title>
        <authorList>
            <person name="Gtari M."/>
            <person name="Ghodhbane F."/>
            <person name="Sbissi I."/>
        </authorList>
    </citation>
    <scope>NUCLEOTIDE SEQUENCE [LARGE SCALE GENOMIC DNA]</scope>
    <source>
        <strain evidence="2">BMG 814</strain>
    </source>
</reference>